<keyword evidence="4 5" id="KW-0238">DNA-binding</keyword>
<keyword evidence="8" id="KW-1185">Reference proteome</keyword>
<gene>
    <name evidence="7" type="ORF">Zmor_022178</name>
</gene>
<evidence type="ECO:0000256" key="3">
    <source>
        <dbReference type="ARBA" id="ARBA00022833"/>
    </source>
</evidence>
<keyword evidence="2 5" id="KW-0863">Zinc-finger</keyword>
<dbReference type="AlphaFoldDB" id="A0AA38HVD2"/>
<evidence type="ECO:0000256" key="1">
    <source>
        <dbReference type="ARBA" id="ARBA00022723"/>
    </source>
</evidence>
<organism evidence="7 8">
    <name type="scientific">Zophobas morio</name>
    <dbReference type="NCBI Taxonomy" id="2755281"/>
    <lineage>
        <taxon>Eukaryota</taxon>
        <taxon>Metazoa</taxon>
        <taxon>Ecdysozoa</taxon>
        <taxon>Arthropoda</taxon>
        <taxon>Hexapoda</taxon>
        <taxon>Insecta</taxon>
        <taxon>Pterygota</taxon>
        <taxon>Neoptera</taxon>
        <taxon>Endopterygota</taxon>
        <taxon>Coleoptera</taxon>
        <taxon>Polyphaga</taxon>
        <taxon>Cucujiformia</taxon>
        <taxon>Tenebrionidae</taxon>
        <taxon>Zophobas</taxon>
    </lineage>
</organism>
<dbReference type="SUPFAM" id="SSF57716">
    <property type="entry name" value="Glucocorticoid receptor-like (DNA-binding domain)"/>
    <property type="match status" value="1"/>
</dbReference>
<evidence type="ECO:0000256" key="2">
    <source>
        <dbReference type="ARBA" id="ARBA00022771"/>
    </source>
</evidence>
<dbReference type="PROSITE" id="PS50950">
    <property type="entry name" value="ZF_THAP"/>
    <property type="match status" value="1"/>
</dbReference>
<dbReference type="Gene3D" id="6.20.210.20">
    <property type="entry name" value="THAP domain"/>
    <property type="match status" value="1"/>
</dbReference>
<protein>
    <recommendedName>
        <fullName evidence="6">THAP-type domain-containing protein</fullName>
    </recommendedName>
</protein>
<keyword evidence="1" id="KW-0479">Metal-binding</keyword>
<dbReference type="InterPro" id="IPR038441">
    <property type="entry name" value="THAP_Znf_sf"/>
</dbReference>
<evidence type="ECO:0000256" key="4">
    <source>
        <dbReference type="ARBA" id="ARBA00023125"/>
    </source>
</evidence>
<comment type="caution">
    <text evidence="7">The sequence shown here is derived from an EMBL/GenBank/DDBJ whole genome shotgun (WGS) entry which is preliminary data.</text>
</comment>
<evidence type="ECO:0000313" key="7">
    <source>
        <dbReference type="EMBL" id="KAJ3644448.1"/>
    </source>
</evidence>
<evidence type="ECO:0000259" key="6">
    <source>
        <dbReference type="PROSITE" id="PS50950"/>
    </source>
</evidence>
<dbReference type="SMART" id="SM00980">
    <property type="entry name" value="THAP"/>
    <property type="match status" value="2"/>
</dbReference>
<feature type="domain" description="THAP-type" evidence="6">
    <location>
        <begin position="1"/>
        <end position="95"/>
    </location>
</feature>
<accession>A0AA38HVD2</accession>
<reference evidence="7" key="1">
    <citation type="journal article" date="2023" name="G3 (Bethesda)">
        <title>Whole genome assemblies of Zophobas morio and Tenebrio molitor.</title>
        <authorList>
            <person name="Kaur S."/>
            <person name="Stinson S.A."/>
            <person name="diCenzo G.C."/>
        </authorList>
    </citation>
    <scope>NUCLEOTIDE SEQUENCE</scope>
    <source>
        <strain evidence="7">QUZm001</strain>
    </source>
</reference>
<dbReference type="EMBL" id="JALNTZ010000007">
    <property type="protein sequence ID" value="KAJ3644448.1"/>
    <property type="molecule type" value="Genomic_DNA"/>
</dbReference>
<evidence type="ECO:0000313" key="8">
    <source>
        <dbReference type="Proteomes" id="UP001168821"/>
    </source>
</evidence>
<sequence length="251" mass="29490">MTTRIHYCCVPECGRNSYSHPHLHFHLFPQDGKSYVYVTNEKGIENKMERKRVWELILLMKKAHSRTDRVCSKHFQASDYYKGDKLSPIAIPTMDLPQRNPTKDMCMVEFCHHLSVEHPYKRFFTLNRPSSDSQANRWNMWRKVMWNNEADAPKMWVPLTVCADHFIGGEPSNHPTSIDFIPSRNLPRYEIEEVNVNESFSVMWDTTNQDPLELPEPEFIAVDGGLEDEIKIEIDEIELEDTSEHEDHCYC</sequence>
<dbReference type="Pfam" id="PF05485">
    <property type="entry name" value="THAP"/>
    <property type="match status" value="1"/>
</dbReference>
<dbReference type="Proteomes" id="UP001168821">
    <property type="component" value="Unassembled WGS sequence"/>
</dbReference>
<dbReference type="GO" id="GO:0003677">
    <property type="term" value="F:DNA binding"/>
    <property type="evidence" value="ECO:0007669"/>
    <property type="project" value="UniProtKB-UniRule"/>
</dbReference>
<dbReference type="GO" id="GO:0008270">
    <property type="term" value="F:zinc ion binding"/>
    <property type="evidence" value="ECO:0007669"/>
    <property type="project" value="UniProtKB-KW"/>
</dbReference>
<name>A0AA38HVD2_9CUCU</name>
<dbReference type="InterPro" id="IPR006612">
    <property type="entry name" value="THAP_Znf"/>
</dbReference>
<proteinExistence type="predicted"/>
<keyword evidence="3" id="KW-0862">Zinc</keyword>
<evidence type="ECO:0000256" key="5">
    <source>
        <dbReference type="PROSITE-ProRule" id="PRU00309"/>
    </source>
</evidence>